<evidence type="ECO:0000256" key="6">
    <source>
        <dbReference type="ARBA" id="ARBA00022723"/>
    </source>
</evidence>
<keyword evidence="6" id="KW-0479">Metal-binding</keyword>
<dbReference type="Proteomes" id="UP000078492">
    <property type="component" value="Unassembled WGS sequence"/>
</dbReference>
<evidence type="ECO:0000256" key="12">
    <source>
        <dbReference type="SAM" id="Phobius"/>
    </source>
</evidence>
<dbReference type="CDD" id="cd08761">
    <property type="entry name" value="Cyt_b561_CYB561D2_like"/>
    <property type="match status" value="1"/>
</dbReference>
<keyword evidence="3" id="KW-0813">Transport</keyword>
<evidence type="ECO:0000313" key="15">
    <source>
        <dbReference type="Proteomes" id="UP000078492"/>
    </source>
</evidence>
<dbReference type="GO" id="GO:0016020">
    <property type="term" value="C:membrane"/>
    <property type="evidence" value="ECO:0007669"/>
    <property type="project" value="UniProtKB-SubCell"/>
</dbReference>
<evidence type="ECO:0000256" key="7">
    <source>
        <dbReference type="ARBA" id="ARBA00022982"/>
    </source>
</evidence>
<keyword evidence="5 12" id="KW-0812">Transmembrane</keyword>
<evidence type="ECO:0000256" key="5">
    <source>
        <dbReference type="ARBA" id="ARBA00022692"/>
    </source>
</evidence>
<evidence type="ECO:0000256" key="9">
    <source>
        <dbReference type="ARBA" id="ARBA00023004"/>
    </source>
</evidence>
<dbReference type="Gene3D" id="1.20.120.1770">
    <property type="match status" value="1"/>
</dbReference>
<dbReference type="GO" id="GO:0140571">
    <property type="term" value="F:transmembrane ascorbate ferrireductase activity"/>
    <property type="evidence" value="ECO:0007669"/>
    <property type="project" value="UniProtKB-EC"/>
</dbReference>
<keyword evidence="7" id="KW-0249">Electron transport</keyword>
<dbReference type="Pfam" id="PF03188">
    <property type="entry name" value="Cytochrom_B561"/>
    <property type="match status" value="1"/>
</dbReference>
<evidence type="ECO:0000256" key="1">
    <source>
        <dbReference type="ARBA" id="ARBA00001970"/>
    </source>
</evidence>
<comment type="cofactor">
    <cofactor evidence="1">
        <name>heme b</name>
        <dbReference type="ChEBI" id="CHEBI:60344"/>
    </cofactor>
</comment>
<feature type="domain" description="Cytochrome b561" evidence="13">
    <location>
        <begin position="64"/>
        <end position="267"/>
    </location>
</feature>
<dbReference type="STRING" id="471704.A0A195D7Z7"/>
<gene>
    <name evidence="14" type="ORF">ALC57_18960</name>
</gene>
<keyword evidence="8 12" id="KW-1133">Transmembrane helix</keyword>
<proteinExistence type="predicted"/>
<feature type="transmembrane region" description="Helical" evidence="12">
    <location>
        <begin position="245"/>
        <end position="263"/>
    </location>
</feature>
<evidence type="ECO:0000256" key="4">
    <source>
        <dbReference type="ARBA" id="ARBA00022617"/>
    </source>
</evidence>
<feature type="transmembrane region" description="Helical" evidence="12">
    <location>
        <begin position="203"/>
        <end position="225"/>
    </location>
</feature>
<keyword evidence="10 12" id="KW-0472">Membrane</keyword>
<dbReference type="GO" id="GO:0140575">
    <property type="term" value="F:transmembrane monodehydroascorbate reductase activity"/>
    <property type="evidence" value="ECO:0007669"/>
    <property type="project" value="InterPro"/>
</dbReference>
<feature type="transmembrane region" description="Helical" evidence="12">
    <location>
        <begin position="66"/>
        <end position="93"/>
    </location>
</feature>
<evidence type="ECO:0000256" key="3">
    <source>
        <dbReference type="ARBA" id="ARBA00022448"/>
    </source>
</evidence>
<comment type="subcellular location">
    <subcellularLocation>
        <location evidence="2">Membrane</location>
        <topology evidence="2">Multi-pass membrane protein</topology>
    </subcellularLocation>
</comment>
<protein>
    <recommendedName>
        <fullName evidence="11">ascorbate ferrireductase (transmembrane)</fullName>
        <ecNumber evidence="11">7.2.1.3</ecNumber>
    </recommendedName>
</protein>
<dbReference type="SMART" id="SM00665">
    <property type="entry name" value="B561"/>
    <property type="match status" value="1"/>
</dbReference>
<name>A0A195D7Z7_9HYME</name>
<dbReference type="EC" id="7.2.1.3" evidence="11"/>
<evidence type="ECO:0000256" key="2">
    <source>
        <dbReference type="ARBA" id="ARBA00004141"/>
    </source>
</evidence>
<accession>A0A195D7Z7</accession>
<evidence type="ECO:0000256" key="11">
    <source>
        <dbReference type="ARBA" id="ARBA00024225"/>
    </source>
</evidence>
<keyword evidence="4" id="KW-0349">Heme</keyword>
<feature type="transmembrane region" description="Helical" evidence="12">
    <location>
        <begin position="175"/>
        <end position="196"/>
    </location>
</feature>
<evidence type="ECO:0000313" key="14">
    <source>
        <dbReference type="EMBL" id="KYN08993.1"/>
    </source>
</evidence>
<dbReference type="InterPro" id="IPR045150">
    <property type="entry name" value="CYB561D1/2"/>
</dbReference>
<organism evidence="14 15">
    <name type="scientific">Trachymyrmex cornetzi</name>
    <dbReference type="NCBI Taxonomy" id="471704"/>
    <lineage>
        <taxon>Eukaryota</taxon>
        <taxon>Metazoa</taxon>
        <taxon>Ecdysozoa</taxon>
        <taxon>Arthropoda</taxon>
        <taxon>Hexapoda</taxon>
        <taxon>Insecta</taxon>
        <taxon>Pterygota</taxon>
        <taxon>Neoptera</taxon>
        <taxon>Endopterygota</taxon>
        <taxon>Hymenoptera</taxon>
        <taxon>Apocrita</taxon>
        <taxon>Aculeata</taxon>
        <taxon>Formicoidea</taxon>
        <taxon>Formicidae</taxon>
        <taxon>Myrmicinae</taxon>
        <taxon>Trachymyrmex</taxon>
    </lineage>
</organism>
<feature type="transmembrane region" description="Helical" evidence="12">
    <location>
        <begin position="105"/>
        <end position="124"/>
    </location>
</feature>
<evidence type="ECO:0000256" key="10">
    <source>
        <dbReference type="ARBA" id="ARBA00023136"/>
    </source>
</evidence>
<dbReference type="InterPro" id="IPR006593">
    <property type="entry name" value="Cyt_b561/ferric_Rdtase_TM"/>
</dbReference>
<evidence type="ECO:0000256" key="8">
    <source>
        <dbReference type="ARBA" id="ARBA00022989"/>
    </source>
</evidence>
<keyword evidence="15" id="KW-1185">Reference proteome</keyword>
<dbReference type="PANTHER" id="PTHR15422">
    <property type="entry name" value="OS05G0565100 PROTEIN"/>
    <property type="match status" value="1"/>
</dbReference>
<feature type="transmembrane region" description="Helical" evidence="12">
    <location>
        <begin position="136"/>
        <end position="155"/>
    </location>
</feature>
<dbReference type="PROSITE" id="PS50939">
    <property type="entry name" value="CYTOCHROME_B561"/>
    <property type="match status" value="1"/>
</dbReference>
<dbReference type="AlphaFoldDB" id="A0A195D7Z7"/>
<dbReference type="EMBL" id="KQ981153">
    <property type="protein sequence ID" value="KYN08993.1"/>
    <property type="molecule type" value="Genomic_DNA"/>
</dbReference>
<reference evidence="14 15" key="1">
    <citation type="submission" date="2015-09" db="EMBL/GenBank/DDBJ databases">
        <title>Trachymyrmex cornetzi WGS genome.</title>
        <authorList>
            <person name="Nygaard S."/>
            <person name="Hu H."/>
            <person name="Boomsma J."/>
            <person name="Zhang G."/>
        </authorList>
    </citation>
    <scope>NUCLEOTIDE SEQUENCE [LARGE SCALE GENOMIC DNA]</scope>
    <source>
        <strain evidence="14">Tcor2-1</strain>
        <tissue evidence="14">Whole body</tissue>
    </source>
</reference>
<keyword evidence="9" id="KW-0408">Iron</keyword>
<evidence type="ECO:0000259" key="13">
    <source>
        <dbReference type="PROSITE" id="PS50939"/>
    </source>
</evidence>
<dbReference type="GO" id="GO:0046872">
    <property type="term" value="F:metal ion binding"/>
    <property type="evidence" value="ECO:0007669"/>
    <property type="project" value="UniProtKB-KW"/>
</dbReference>
<sequence>MERAYLRLTSAYAIEKSACVAAARTKAATSNRLFFGPDGHVSKRYHRFLLDMSNESNKGPPSAITFGFSILTHFLLVAPVIYILVLAFGNYIFFSWHPICMSVGVGLLITEAVFSVSGEAYIAWKLPRRNRVTIHWILHTIGLTLIGIGFIIIIVNKVNYNRSHFATPHSQLGLTTIILSFLTATFGVLANNTVWIYPRIRPVIIKVAHACGGISVTILLLATLITGTYTHWWFNSGGTSTGRDLTFASLFFAGFFILLKPILGTISRCRVVFGPPSSDS</sequence>
<dbReference type="PANTHER" id="PTHR15422:SF45">
    <property type="entry name" value="CYTOCHROME B561 DOMAIN-CONTAINING PROTEIN"/>
    <property type="match status" value="1"/>
</dbReference>